<feature type="domain" description="Peptidase S1" evidence="16">
    <location>
        <begin position="201"/>
        <end position="434"/>
    </location>
</feature>
<dbReference type="PRINTS" id="PR00722">
    <property type="entry name" value="CHYMOTRYPSIN"/>
</dbReference>
<evidence type="ECO:0000313" key="18">
    <source>
        <dbReference type="EMBL" id="KAL1022076.1"/>
    </source>
</evidence>
<evidence type="ECO:0000256" key="10">
    <source>
        <dbReference type="ARBA" id="ARBA00023180"/>
    </source>
</evidence>
<dbReference type="AlphaFoldDB" id="A0ABD0XL15"/>
<evidence type="ECO:0000313" key="19">
    <source>
        <dbReference type="Proteomes" id="UP001557470"/>
    </source>
</evidence>
<dbReference type="Gene3D" id="4.10.740.10">
    <property type="entry name" value="Coagulation Factor IX"/>
    <property type="match status" value="1"/>
</dbReference>
<dbReference type="InterPro" id="IPR001314">
    <property type="entry name" value="Peptidase_S1A"/>
</dbReference>
<evidence type="ECO:0000256" key="14">
    <source>
        <dbReference type="SAM" id="SignalP"/>
    </source>
</evidence>
<dbReference type="InterPro" id="IPR050442">
    <property type="entry name" value="Peptidase_S1_coag_factors"/>
</dbReference>
<evidence type="ECO:0000256" key="6">
    <source>
        <dbReference type="ARBA" id="ARBA00022737"/>
    </source>
</evidence>
<feature type="active site" description="Charge relay system" evidence="11">
    <location>
        <position position="241"/>
    </location>
</feature>
<dbReference type="InterPro" id="IPR018114">
    <property type="entry name" value="TRYPSIN_HIS"/>
</dbReference>
<dbReference type="SUPFAM" id="SSF50494">
    <property type="entry name" value="Trypsin-like serine proteases"/>
    <property type="match status" value="1"/>
</dbReference>
<dbReference type="Pfam" id="PF00089">
    <property type="entry name" value="Trypsin"/>
    <property type="match status" value="1"/>
</dbReference>
<dbReference type="InterPro" id="IPR035972">
    <property type="entry name" value="GLA-like_dom_SF"/>
</dbReference>
<dbReference type="SMART" id="SM00020">
    <property type="entry name" value="Tryp_SPc"/>
    <property type="match status" value="1"/>
</dbReference>
<evidence type="ECO:0000259" key="17">
    <source>
        <dbReference type="PROSITE" id="PS50998"/>
    </source>
</evidence>
<dbReference type="PROSITE" id="PS50240">
    <property type="entry name" value="TRYPSIN_DOM"/>
    <property type="match status" value="1"/>
</dbReference>
<dbReference type="GO" id="GO:0006508">
    <property type="term" value="P:proteolysis"/>
    <property type="evidence" value="ECO:0007669"/>
    <property type="project" value="UniProtKB-KW"/>
</dbReference>
<keyword evidence="6" id="KW-0677">Repeat</keyword>
<dbReference type="FunFam" id="4.10.740.10:FF:000001">
    <property type="entry name" value="vitamin K-dependent protein S"/>
    <property type="match status" value="1"/>
</dbReference>
<protein>
    <recommendedName>
        <fullName evidence="20">Coagulation factor VII</fullName>
    </recommendedName>
</protein>
<dbReference type="PROSITE" id="PS50026">
    <property type="entry name" value="EGF_3"/>
    <property type="match status" value="1"/>
</dbReference>
<keyword evidence="7 13" id="KW-0378">Hydrolase</keyword>
<dbReference type="PROSITE" id="PS00134">
    <property type="entry name" value="TRYPSIN_HIS"/>
    <property type="match status" value="1"/>
</dbReference>
<dbReference type="EMBL" id="JAGEUA010000001">
    <property type="protein sequence ID" value="KAL1022076.1"/>
    <property type="molecule type" value="Genomic_DNA"/>
</dbReference>
<dbReference type="GO" id="GO:0005576">
    <property type="term" value="C:extracellular region"/>
    <property type="evidence" value="ECO:0007669"/>
    <property type="project" value="UniProtKB-SubCell"/>
</dbReference>
<evidence type="ECO:0000256" key="2">
    <source>
        <dbReference type="ARBA" id="ARBA00022525"/>
    </source>
</evidence>
<dbReference type="SMART" id="SM00069">
    <property type="entry name" value="GLA"/>
    <property type="match status" value="1"/>
</dbReference>
<keyword evidence="2" id="KW-0964">Secreted</keyword>
<dbReference type="InterPro" id="IPR017857">
    <property type="entry name" value="Coagulation_fac-like_Gla_dom"/>
</dbReference>
<dbReference type="Pfam" id="PF00008">
    <property type="entry name" value="EGF"/>
    <property type="match status" value="1"/>
</dbReference>
<evidence type="ECO:0008006" key="20">
    <source>
        <dbReference type="Google" id="ProtNLM"/>
    </source>
</evidence>
<dbReference type="PROSITE" id="PS00022">
    <property type="entry name" value="EGF_1"/>
    <property type="match status" value="1"/>
</dbReference>
<evidence type="ECO:0000256" key="8">
    <source>
        <dbReference type="ARBA" id="ARBA00022837"/>
    </source>
</evidence>
<reference evidence="18 19" key="1">
    <citation type="submission" date="2024-06" db="EMBL/GenBank/DDBJ databases">
        <authorList>
            <person name="Pan Q."/>
            <person name="Wen M."/>
            <person name="Jouanno E."/>
            <person name="Zahm M."/>
            <person name="Klopp C."/>
            <person name="Cabau C."/>
            <person name="Louis A."/>
            <person name="Berthelot C."/>
            <person name="Parey E."/>
            <person name="Roest Crollius H."/>
            <person name="Montfort J."/>
            <person name="Robinson-Rechavi M."/>
            <person name="Bouchez O."/>
            <person name="Lampietro C."/>
            <person name="Lopez Roques C."/>
            <person name="Donnadieu C."/>
            <person name="Postlethwait J."/>
            <person name="Bobe J."/>
            <person name="Verreycken H."/>
            <person name="Guiguen Y."/>
        </authorList>
    </citation>
    <scope>NUCLEOTIDE SEQUENCE [LARGE SCALE GENOMIC DNA]</scope>
    <source>
        <strain evidence="18">Up_M1</strain>
        <tissue evidence="18">Testis</tissue>
    </source>
</reference>
<feature type="domain" description="EGF-like" evidence="15">
    <location>
        <begin position="98"/>
        <end position="134"/>
    </location>
</feature>
<dbReference type="PROSITE" id="PS50998">
    <property type="entry name" value="GLA_2"/>
    <property type="match status" value="1"/>
</dbReference>
<feature type="signal peptide" evidence="14">
    <location>
        <begin position="1"/>
        <end position="29"/>
    </location>
</feature>
<feature type="domain" description="Gla" evidence="17">
    <location>
        <begin position="52"/>
        <end position="98"/>
    </location>
</feature>
<dbReference type="CDD" id="cd00190">
    <property type="entry name" value="Tryp_SPc"/>
    <property type="match status" value="1"/>
</dbReference>
<comment type="subcellular location">
    <subcellularLocation>
        <location evidence="1">Secreted</location>
    </subcellularLocation>
</comment>
<dbReference type="InterPro" id="IPR012224">
    <property type="entry name" value="Pept_S1A_FX"/>
</dbReference>
<evidence type="ECO:0000256" key="1">
    <source>
        <dbReference type="ARBA" id="ARBA00004613"/>
    </source>
</evidence>
<evidence type="ECO:0000256" key="12">
    <source>
        <dbReference type="PROSITE-ProRule" id="PRU00076"/>
    </source>
</evidence>
<evidence type="ECO:0000256" key="5">
    <source>
        <dbReference type="ARBA" id="ARBA00022729"/>
    </source>
</evidence>
<name>A0ABD0XL15_UMBPY</name>
<comment type="caution">
    <text evidence="12">Lacks conserved residue(s) required for the propagation of feature annotation.</text>
</comment>
<keyword evidence="5 14" id="KW-0732">Signal</keyword>
<dbReference type="PANTHER" id="PTHR24278">
    <property type="entry name" value="COAGULATION FACTOR"/>
    <property type="match status" value="1"/>
</dbReference>
<dbReference type="PIRSF" id="PIRSF001143">
    <property type="entry name" value="Factor_X"/>
    <property type="match status" value="1"/>
</dbReference>
<sequence>MEFSTSADGVRVNFSHLILLVLCFPACTGQPDAPVFVSRPEASGVLRHRSRRANSIFEELRIGNLERECLEEKCNYEEAREIFTLPEHLKQFWKSYSVVDQCESGPCLNNATCVSQMNTFFCICLHGFEGRTCSMSSRGSYDGCLYKNGGCEQFCKEFPDRSHKCHCAPGYTLGNDSQSCLPQVSYPCGRVVKTSTFGPRVVKGELCPKGECPWQALLKYFNDFKCGGIILAPRWILTAAHCVVGTSPQHWQVIVGEHDRNLNEGTEQGRQVEKMLIHPQYIHNTTERDLALLYLRKEVVLGTYVVPVCLPALDGSFDRTLGAQLTSVVSGWGRLSQSGPLARYLQRLEVPRVTLQECKSAGLHVTRDMLCAGYKEGRRDACQGDSGGPLVTYYKNTWFLTGVVSWGKGCAEAKRYGIYTRVSNFLGWINQTMATL</sequence>
<dbReference type="PROSITE" id="PS00011">
    <property type="entry name" value="GLA_1"/>
    <property type="match status" value="1"/>
</dbReference>
<keyword evidence="19" id="KW-1185">Reference proteome</keyword>
<dbReference type="InterPro" id="IPR033116">
    <property type="entry name" value="TRYPSIN_SER"/>
</dbReference>
<dbReference type="InterPro" id="IPR043504">
    <property type="entry name" value="Peptidase_S1_PA_chymotrypsin"/>
</dbReference>
<dbReference type="PROSITE" id="PS01186">
    <property type="entry name" value="EGF_2"/>
    <property type="match status" value="1"/>
</dbReference>
<dbReference type="FunFam" id="2.40.10.10:FF:000013">
    <property type="entry name" value="Coagulation factor X"/>
    <property type="match status" value="1"/>
</dbReference>
<dbReference type="Proteomes" id="UP001557470">
    <property type="component" value="Unassembled WGS sequence"/>
</dbReference>
<feature type="chain" id="PRO_5044874596" description="Coagulation factor VII" evidence="14">
    <location>
        <begin position="30"/>
        <end position="436"/>
    </location>
</feature>
<proteinExistence type="predicted"/>
<gene>
    <name evidence="18" type="ORF">UPYG_G00021900</name>
</gene>
<dbReference type="CDD" id="cd00054">
    <property type="entry name" value="EGF_CA"/>
    <property type="match status" value="1"/>
</dbReference>
<evidence type="ECO:0000259" key="15">
    <source>
        <dbReference type="PROSITE" id="PS50026"/>
    </source>
</evidence>
<keyword evidence="4 13" id="KW-0645">Protease</keyword>
<evidence type="ECO:0000256" key="11">
    <source>
        <dbReference type="PIRSR" id="PIRSR001143-1"/>
    </source>
</evidence>
<dbReference type="GO" id="GO:0008236">
    <property type="term" value="F:serine-type peptidase activity"/>
    <property type="evidence" value="ECO:0007669"/>
    <property type="project" value="UniProtKB-KW"/>
</dbReference>
<keyword evidence="13" id="KW-0720">Serine protease</keyword>
<dbReference type="Pfam" id="PF00594">
    <property type="entry name" value="Gla"/>
    <property type="match status" value="1"/>
</dbReference>
<feature type="active site" description="Charge relay system" evidence="11">
    <location>
        <position position="289"/>
    </location>
</feature>
<feature type="disulfide bond" evidence="12">
    <location>
        <begin position="124"/>
        <end position="133"/>
    </location>
</feature>
<evidence type="ECO:0000259" key="16">
    <source>
        <dbReference type="PROSITE" id="PS50240"/>
    </source>
</evidence>
<dbReference type="InterPro" id="IPR000294">
    <property type="entry name" value="GLA_domain"/>
</dbReference>
<dbReference type="InterPro" id="IPR001254">
    <property type="entry name" value="Trypsin_dom"/>
</dbReference>
<dbReference type="InterPro" id="IPR001881">
    <property type="entry name" value="EGF-like_Ca-bd_dom"/>
</dbReference>
<dbReference type="FunFam" id="2.10.25.10:FF:000109">
    <property type="entry name" value="Notch homolog 4, [Drosophila]"/>
    <property type="match status" value="1"/>
</dbReference>
<dbReference type="PANTHER" id="PTHR24278:SF34">
    <property type="entry name" value="COAGULATION FACTOR VII,-LIKE"/>
    <property type="match status" value="1"/>
</dbReference>
<keyword evidence="10" id="KW-0325">Glycoprotein</keyword>
<dbReference type="Pfam" id="PF14670">
    <property type="entry name" value="FXa_inhibition"/>
    <property type="match status" value="1"/>
</dbReference>
<dbReference type="Gene3D" id="2.10.25.10">
    <property type="entry name" value="Laminin"/>
    <property type="match status" value="2"/>
</dbReference>
<dbReference type="SUPFAM" id="SSF57630">
    <property type="entry name" value="GLA-domain"/>
    <property type="match status" value="1"/>
</dbReference>
<comment type="caution">
    <text evidence="18">The sequence shown here is derived from an EMBL/GenBank/DDBJ whole genome shotgun (WGS) entry which is preliminary data.</text>
</comment>
<organism evidence="18 19">
    <name type="scientific">Umbra pygmaea</name>
    <name type="common">Eastern mudminnow</name>
    <dbReference type="NCBI Taxonomy" id="75934"/>
    <lineage>
        <taxon>Eukaryota</taxon>
        <taxon>Metazoa</taxon>
        <taxon>Chordata</taxon>
        <taxon>Craniata</taxon>
        <taxon>Vertebrata</taxon>
        <taxon>Euteleostomi</taxon>
        <taxon>Actinopterygii</taxon>
        <taxon>Neopterygii</taxon>
        <taxon>Teleostei</taxon>
        <taxon>Protacanthopterygii</taxon>
        <taxon>Esociformes</taxon>
        <taxon>Umbridae</taxon>
        <taxon>Umbra</taxon>
    </lineage>
</organism>
<evidence type="ECO:0000256" key="3">
    <source>
        <dbReference type="ARBA" id="ARBA00022536"/>
    </source>
</evidence>
<dbReference type="InterPro" id="IPR000742">
    <property type="entry name" value="EGF"/>
</dbReference>
<dbReference type="SUPFAM" id="SSF57196">
    <property type="entry name" value="EGF/Laminin"/>
    <property type="match status" value="2"/>
</dbReference>
<dbReference type="PRINTS" id="PR00001">
    <property type="entry name" value="GLABLOOD"/>
</dbReference>
<keyword evidence="9 12" id="KW-1015">Disulfide bond</keyword>
<evidence type="ECO:0000256" key="4">
    <source>
        <dbReference type="ARBA" id="ARBA00022670"/>
    </source>
</evidence>
<evidence type="ECO:0000256" key="7">
    <source>
        <dbReference type="ARBA" id="ARBA00022801"/>
    </source>
</evidence>
<evidence type="ECO:0000256" key="13">
    <source>
        <dbReference type="RuleBase" id="RU363034"/>
    </source>
</evidence>
<accession>A0ABD0XL15</accession>
<dbReference type="PROSITE" id="PS00135">
    <property type="entry name" value="TRYPSIN_SER"/>
    <property type="match status" value="1"/>
</dbReference>
<dbReference type="SMART" id="SM00179">
    <property type="entry name" value="EGF_CA"/>
    <property type="match status" value="2"/>
</dbReference>
<dbReference type="Gene3D" id="2.40.10.10">
    <property type="entry name" value="Trypsin-like serine proteases"/>
    <property type="match status" value="1"/>
</dbReference>
<keyword evidence="8" id="KW-0106">Calcium</keyword>
<feature type="active site" description="Charge relay system" evidence="11">
    <location>
        <position position="386"/>
    </location>
</feature>
<evidence type="ECO:0000256" key="9">
    <source>
        <dbReference type="ARBA" id="ARBA00023157"/>
    </source>
</evidence>
<dbReference type="InterPro" id="IPR009003">
    <property type="entry name" value="Peptidase_S1_PA"/>
</dbReference>
<dbReference type="SMART" id="SM00181">
    <property type="entry name" value="EGF"/>
    <property type="match status" value="2"/>
</dbReference>
<keyword evidence="3 12" id="KW-0245">EGF-like domain</keyword>